<keyword evidence="2 6" id="KW-0101">Branched-chain amino acid catabolism</keyword>
<dbReference type="Proteomes" id="UP000270343">
    <property type="component" value="Unassembled WGS sequence"/>
</dbReference>
<evidence type="ECO:0000256" key="1">
    <source>
        <dbReference type="ARBA" id="ARBA00009080"/>
    </source>
</evidence>
<evidence type="ECO:0000256" key="4">
    <source>
        <dbReference type="ARBA" id="ARBA00023027"/>
    </source>
</evidence>
<dbReference type="InterPro" id="IPR006115">
    <property type="entry name" value="6PGDH_NADP-bd"/>
</dbReference>
<evidence type="ECO:0000313" key="10">
    <source>
        <dbReference type="EMBL" id="RKN77201.1"/>
    </source>
</evidence>
<dbReference type="AlphaFoldDB" id="A0A3B0BXD6"/>
<dbReference type="InterPro" id="IPR015815">
    <property type="entry name" value="HIBADH-related"/>
</dbReference>
<dbReference type="SUPFAM" id="SSF51735">
    <property type="entry name" value="NAD(P)-binding Rossmann-fold domains"/>
    <property type="match status" value="1"/>
</dbReference>
<organism evidence="10 11">
    <name type="scientific">Streptomyces klenkii</name>
    <dbReference type="NCBI Taxonomy" id="1420899"/>
    <lineage>
        <taxon>Bacteria</taxon>
        <taxon>Bacillati</taxon>
        <taxon>Actinomycetota</taxon>
        <taxon>Actinomycetes</taxon>
        <taxon>Kitasatosporales</taxon>
        <taxon>Streptomycetaceae</taxon>
        <taxon>Streptomyces</taxon>
    </lineage>
</organism>
<feature type="domain" description="6-phosphogluconate dehydrogenase NADP-binding" evidence="8">
    <location>
        <begin position="5"/>
        <end position="162"/>
    </location>
</feature>
<reference evidence="10 11" key="1">
    <citation type="journal article" date="2015" name="Antonie Van Leeuwenhoek">
        <title>Streptomyces klenkii sp. nov., isolated from deep marine sediment.</title>
        <authorList>
            <person name="Veyisoglu A."/>
            <person name="Sahin N."/>
        </authorList>
    </citation>
    <scope>NUCLEOTIDE SEQUENCE [LARGE SCALE GENOMIC DNA]</scope>
    <source>
        <strain evidence="10 11">KCTC 29202</strain>
    </source>
</reference>
<comment type="catalytic activity">
    <reaction evidence="6">
        <text>3-hydroxy-2-methylpropanoate + NAD(+) = 2-methyl-3-oxopropanoate + NADH + H(+)</text>
        <dbReference type="Rhea" id="RHEA:17681"/>
        <dbReference type="ChEBI" id="CHEBI:11805"/>
        <dbReference type="ChEBI" id="CHEBI:15378"/>
        <dbReference type="ChEBI" id="CHEBI:57540"/>
        <dbReference type="ChEBI" id="CHEBI:57700"/>
        <dbReference type="ChEBI" id="CHEBI:57945"/>
        <dbReference type="EC" id="1.1.1.31"/>
    </reaction>
</comment>
<dbReference type="RefSeq" id="WP_120752817.1">
    <property type="nucleotide sequence ID" value="NZ_RBAM01000001.1"/>
</dbReference>
<dbReference type="OrthoDB" id="3185659at2"/>
<dbReference type="GO" id="GO:0008442">
    <property type="term" value="F:3-hydroxyisobutyrate dehydrogenase activity"/>
    <property type="evidence" value="ECO:0007669"/>
    <property type="project" value="UniProtKB-EC"/>
</dbReference>
<evidence type="ECO:0000256" key="6">
    <source>
        <dbReference type="RuleBase" id="RU910714"/>
    </source>
</evidence>
<dbReference type="GO" id="GO:0050661">
    <property type="term" value="F:NADP binding"/>
    <property type="evidence" value="ECO:0007669"/>
    <property type="project" value="InterPro"/>
</dbReference>
<dbReference type="Pfam" id="PF14833">
    <property type="entry name" value="NAD_binding_11"/>
    <property type="match status" value="1"/>
</dbReference>
<evidence type="ECO:0000259" key="9">
    <source>
        <dbReference type="Pfam" id="PF14833"/>
    </source>
</evidence>
<feature type="region of interest" description="Disordered" evidence="7">
    <location>
        <begin position="293"/>
        <end position="326"/>
    </location>
</feature>
<dbReference type="UniPathway" id="UPA00362"/>
<dbReference type="GO" id="GO:0051287">
    <property type="term" value="F:NAD binding"/>
    <property type="evidence" value="ECO:0007669"/>
    <property type="project" value="InterPro"/>
</dbReference>
<dbReference type="PIRSF" id="PIRSF000103">
    <property type="entry name" value="HIBADH"/>
    <property type="match status" value="1"/>
</dbReference>
<gene>
    <name evidence="10" type="primary">mmsB</name>
    <name evidence="10" type="ORF">D7231_00125</name>
</gene>
<comment type="similarity">
    <text evidence="1 6">Belongs to the HIBADH-related family.</text>
</comment>
<feature type="domain" description="3-hydroxyisobutyrate dehydrogenase-like NAD-binding" evidence="9">
    <location>
        <begin position="165"/>
        <end position="291"/>
    </location>
</feature>
<dbReference type="InterPro" id="IPR036291">
    <property type="entry name" value="NAD(P)-bd_dom_sf"/>
</dbReference>
<comment type="caution">
    <text evidence="10">The sequence shown here is derived from an EMBL/GenBank/DDBJ whole genome shotgun (WGS) entry which is preliminary data.</text>
</comment>
<keyword evidence="11" id="KW-1185">Reference proteome</keyword>
<dbReference type="InterPro" id="IPR011548">
    <property type="entry name" value="HIBADH"/>
</dbReference>
<feature type="compositionally biased region" description="Low complexity" evidence="7">
    <location>
        <begin position="297"/>
        <end position="320"/>
    </location>
</feature>
<proteinExistence type="inferred from homology"/>
<evidence type="ECO:0000256" key="7">
    <source>
        <dbReference type="SAM" id="MobiDB-lite"/>
    </source>
</evidence>
<dbReference type="FunFam" id="1.10.1040.10:FF:000006">
    <property type="entry name" value="3-hydroxyisobutyrate dehydrogenase"/>
    <property type="match status" value="1"/>
</dbReference>
<dbReference type="EMBL" id="RBAM01000001">
    <property type="protein sequence ID" value="RKN77201.1"/>
    <property type="molecule type" value="Genomic_DNA"/>
</dbReference>
<keyword evidence="4 6" id="KW-0520">NAD</keyword>
<dbReference type="InterPro" id="IPR029154">
    <property type="entry name" value="HIBADH-like_NADP-bd"/>
</dbReference>
<dbReference type="NCBIfam" id="TIGR01692">
    <property type="entry name" value="HIBADH"/>
    <property type="match status" value="1"/>
</dbReference>
<dbReference type="Gene3D" id="1.10.1040.10">
    <property type="entry name" value="N-(1-d-carboxylethyl)-l-norvaline Dehydrogenase, domain 2"/>
    <property type="match status" value="1"/>
</dbReference>
<sequence length="326" mass="31923">MSGVVGFVGLGHMGGPMAASLVKAGYRVIGYDLVPGLLASAVDAGVEAAASAAEAASGADVVITMLPAGRHVLALYREEGLLASAAPGTLFVDCSTIDVADARAAHEAALAAGHRALDAPVSGGVVGAEAGTLTFMAGGEATDFARAEPLLSAMGRKAVHCGAAGSGQAAKICNNMILGISMIAVSEAFVLGESLGLSHQALFDVASTASGQCWALTVNCPVPGPVPGSPAGRGYAPGFAAPLMAKDLGLAANAARAGGVDAELGLRAARMYTEFADAEGADRDFSGIVRAIRERSGSSSGSPDASASASAASLSEASPAQNGTPA</sequence>
<dbReference type="EC" id="1.1.1.31" evidence="6"/>
<evidence type="ECO:0000259" key="8">
    <source>
        <dbReference type="Pfam" id="PF03446"/>
    </source>
</evidence>
<evidence type="ECO:0000256" key="5">
    <source>
        <dbReference type="PIRSR" id="PIRSR000103-1"/>
    </source>
</evidence>
<dbReference type="InterPro" id="IPR002204">
    <property type="entry name" value="3-OH-isobutyrate_DH-rel_CS"/>
</dbReference>
<dbReference type="PROSITE" id="PS00895">
    <property type="entry name" value="3_HYDROXYISOBUT_DH"/>
    <property type="match status" value="1"/>
</dbReference>
<feature type="active site" evidence="5">
    <location>
        <position position="171"/>
    </location>
</feature>
<evidence type="ECO:0000313" key="11">
    <source>
        <dbReference type="Proteomes" id="UP000270343"/>
    </source>
</evidence>
<dbReference type="Gene3D" id="3.40.50.720">
    <property type="entry name" value="NAD(P)-binding Rossmann-like Domain"/>
    <property type="match status" value="1"/>
</dbReference>
<name>A0A3B0BXD6_9ACTN</name>
<evidence type="ECO:0000256" key="3">
    <source>
        <dbReference type="ARBA" id="ARBA00023002"/>
    </source>
</evidence>
<dbReference type="InterPro" id="IPR013328">
    <property type="entry name" value="6PGD_dom2"/>
</dbReference>
<dbReference type="PANTHER" id="PTHR22981">
    <property type="entry name" value="3-HYDROXYISOBUTYRATE DEHYDROGENASE-RELATED"/>
    <property type="match status" value="1"/>
</dbReference>
<evidence type="ECO:0000256" key="2">
    <source>
        <dbReference type="ARBA" id="ARBA00022456"/>
    </source>
</evidence>
<comment type="pathway">
    <text evidence="6">Amino-acid degradation; L-valine degradation.</text>
</comment>
<dbReference type="PANTHER" id="PTHR22981:SF7">
    <property type="entry name" value="3-HYDROXYISOBUTYRATE DEHYDROGENASE, MITOCHONDRIAL"/>
    <property type="match status" value="1"/>
</dbReference>
<dbReference type="Pfam" id="PF03446">
    <property type="entry name" value="NAD_binding_2"/>
    <property type="match status" value="1"/>
</dbReference>
<keyword evidence="3 6" id="KW-0560">Oxidoreductase</keyword>
<dbReference type="GO" id="GO:0006574">
    <property type="term" value="P:L-valine catabolic process"/>
    <property type="evidence" value="ECO:0007669"/>
    <property type="project" value="UniProtKB-UniPathway"/>
</dbReference>
<dbReference type="InterPro" id="IPR008927">
    <property type="entry name" value="6-PGluconate_DH-like_C_sf"/>
</dbReference>
<protein>
    <recommendedName>
        <fullName evidence="6">3-hydroxyisobutyrate dehydrogenase</fullName>
        <shortName evidence="6">HIBADH</shortName>
        <ecNumber evidence="6">1.1.1.31</ecNumber>
    </recommendedName>
</protein>
<accession>A0A3B0BXD6</accession>
<dbReference type="SUPFAM" id="SSF48179">
    <property type="entry name" value="6-phosphogluconate dehydrogenase C-terminal domain-like"/>
    <property type="match status" value="1"/>
</dbReference>